<evidence type="ECO:0000256" key="1">
    <source>
        <dbReference type="SAM" id="SignalP"/>
    </source>
</evidence>
<feature type="signal peptide" evidence="1">
    <location>
        <begin position="1"/>
        <end position="23"/>
    </location>
</feature>
<dbReference type="NCBIfam" id="TIGR02595">
    <property type="entry name" value="PEP_CTERM"/>
    <property type="match status" value="1"/>
</dbReference>
<dbReference type="InterPro" id="IPR013424">
    <property type="entry name" value="Ice-binding_C"/>
</dbReference>
<accession>A0A5C5V560</accession>
<feature type="domain" description="CHRD" evidence="2">
    <location>
        <begin position="25"/>
        <end position="157"/>
    </location>
</feature>
<evidence type="ECO:0000259" key="2">
    <source>
        <dbReference type="PROSITE" id="PS50933"/>
    </source>
</evidence>
<feature type="chain" id="PRO_5023107310" evidence="1">
    <location>
        <begin position="24"/>
        <end position="177"/>
    </location>
</feature>
<evidence type="ECO:0000313" key="3">
    <source>
        <dbReference type="EMBL" id="TWT33664.1"/>
    </source>
</evidence>
<dbReference type="PROSITE" id="PS50933">
    <property type="entry name" value="CHRD"/>
    <property type="match status" value="1"/>
</dbReference>
<gene>
    <name evidence="3" type="ORF">KOR34_34970</name>
</gene>
<dbReference type="Pfam" id="PF07452">
    <property type="entry name" value="CHRD"/>
    <property type="match status" value="1"/>
</dbReference>
<dbReference type="EMBL" id="SIHJ01000002">
    <property type="protein sequence ID" value="TWT33664.1"/>
    <property type="molecule type" value="Genomic_DNA"/>
</dbReference>
<dbReference type="SMART" id="SM00754">
    <property type="entry name" value="CHRD"/>
    <property type="match status" value="1"/>
</dbReference>
<dbReference type="Pfam" id="PF07589">
    <property type="entry name" value="PEP-CTERM"/>
    <property type="match status" value="1"/>
</dbReference>
<dbReference type="Proteomes" id="UP000316714">
    <property type="component" value="Unassembled WGS sequence"/>
</dbReference>
<protein>
    <submittedName>
        <fullName evidence="3">CHRD domain protein</fullName>
    </submittedName>
</protein>
<comment type="caution">
    <text evidence="3">The sequence shown here is derived from an EMBL/GenBank/DDBJ whole genome shotgun (WGS) entry which is preliminary data.</text>
</comment>
<reference evidence="3 4" key="1">
    <citation type="submission" date="2019-02" db="EMBL/GenBank/DDBJ databases">
        <title>Deep-cultivation of Planctomycetes and their phenomic and genomic characterization uncovers novel biology.</title>
        <authorList>
            <person name="Wiegand S."/>
            <person name="Jogler M."/>
            <person name="Boedeker C."/>
            <person name="Pinto D."/>
            <person name="Vollmers J."/>
            <person name="Rivas-Marin E."/>
            <person name="Kohn T."/>
            <person name="Peeters S.H."/>
            <person name="Heuer A."/>
            <person name="Rast P."/>
            <person name="Oberbeckmann S."/>
            <person name="Bunk B."/>
            <person name="Jeske O."/>
            <person name="Meyerdierks A."/>
            <person name="Storesund J.E."/>
            <person name="Kallscheuer N."/>
            <person name="Luecker S."/>
            <person name="Lage O.M."/>
            <person name="Pohl T."/>
            <person name="Merkel B.J."/>
            <person name="Hornburger P."/>
            <person name="Mueller R.-W."/>
            <person name="Bruemmer F."/>
            <person name="Labrenz M."/>
            <person name="Spormann A.M."/>
            <person name="Op Den Camp H."/>
            <person name="Overmann J."/>
            <person name="Amann R."/>
            <person name="Jetten M.S.M."/>
            <person name="Mascher T."/>
            <person name="Medema M.H."/>
            <person name="Devos D.P."/>
            <person name="Kaster A.-K."/>
            <person name="Ovreas L."/>
            <person name="Rohde M."/>
            <person name="Galperin M.Y."/>
            <person name="Jogler C."/>
        </authorList>
    </citation>
    <scope>NUCLEOTIDE SEQUENCE [LARGE SCALE GENOMIC DNA]</scope>
    <source>
        <strain evidence="3 4">KOR34</strain>
    </source>
</reference>
<evidence type="ECO:0000313" key="4">
    <source>
        <dbReference type="Proteomes" id="UP000316714"/>
    </source>
</evidence>
<keyword evidence="4" id="KW-1185">Reference proteome</keyword>
<dbReference type="AlphaFoldDB" id="A0A5C5V560"/>
<organism evidence="3 4">
    <name type="scientific">Posidoniimonas corsicana</name>
    <dbReference type="NCBI Taxonomy" id="1938618"/>
    <lineage>
        <taxon>Bacteria</taxon>
        <taxon>Pseudomonadati</taxon>
        <taxon>Planctomycetota</taxon>
        <taxon>Planctomycetia</taxon>
        <taxon>Pirellulales</taxon>
        <taxon>Lacipirellulaceae</taxon>
        <taxon>Posidoniimonas</taxon>
    </lineage>
</organism>
<dbReference type="InterPro" id="IPR010895">
    <property type="entry name" value="CHRD"/>
</dbReference>
<name>A0A5C5V560_9BACT</name>
<dbReference type="RefSeq" id="WP_197531518.1">
    <property type="nucleotide sequence ID" value="NZ_SIHJ01000002.1"/>
</dbReference>
<keyword evidence="1" id="KW-0732">Signal</keyword>
<proteinExistence type="predicted"/>
<sequence precursor="true">MTTTPLRIAAVAAVLCLPLGASADHLTEWTFPLTTAQTNPPASFPGGATLPSGLASVVIDSDAMTISWDVDYQDLTGPIVAPGAHFHGPAMLGANAGVQIFLSDGDPPEPASGNLSGMAALSNEQLSDVLGGLWYLNIHTGDNMSGELRGQVVPEPATLLLLASAAGLATTARCRRG</sequence>